<dbReference type="AlphaFoldDB" id="A0AAE0G792"/>
<dbReference type="EMBL" id="LGRX02008756">
    <property type="protein sequence ID" value="KAK3272863.1"/>
    <property type="molecule type" value="Genomic_DNA"/>
</dbReference>
<evidence type="ECO:0000256" key="1">
    <source>
        <dbReference type="SAM" id="MobiDB-lite"/>
    </source>
</evidence>
<sequence length="101" mass="10968">MNSFFDLEPVVSSPPRSSNIIRALAETSSGSGEEPGSEGEPEPAAAEDEAESEEEYMEKGSEEYPTSPGPHYTGAKEDDREKFITDLSDATADQGRIRRGR</sequence>
<protein>
    <submittedName>
        <fullName evidence="2">Uncharacterized protein</fullName>
    </submittedName>
</protein>
<evidence type="ECO:0000313" key="3">
    <source>
        <dbReference type="Proteomes" id="UP001190700"/>
    </source>
</evidence>
<feature type="compositionally biased region" description="Basic and acidic residues" evidence="1">
    <location>
        <begin position="74"/>
        <end position="84"/>
    </location>
</feature>
<feature type="region of interest" description="Disordered" evidence="1">
    <location>
        <begin position="24"/>
        <end position="101"/>
    </location>
</feature>
<accession>A0AAE0G792</accession>
<keyword evidence="3" id="KW-1185">Reference proteome</keyword>
<comment type="caution">
    <text evidence="2">The sequence shown here is derived from an EMBL/GenBank/DDBJ whole genome shotgun (WGS) entry which is preliminary data.</text>
</comment>
<dbReference type="Proteomes" id="UP001190700">
    <property type="component" value="Unassembled WGS sequence"/>
</dbReference>
<evidence type="ECO:0000313" key="2">
    <source>
        <dbReference type="EMBL" id="KAK3272863.1"/>
    </source>
</evidence>
<reference evidence="2 3" key="1">
    <citation type="journal article" date="2015" name="Genome Biol. Evol.">
        <title>Comparative Genomics of a Bacterivorous Green Alga Reveals Evolutionary Causalities and Consequences of Phago-Mixotrophic Mode of Nutrition.</title>
        <authorList>
            <person name="Burns J.A."/>
            <person name="Paasch A."/>
            <person name="Narechania A."/>
            <person name="Kim E."/>
        </authorList>
    </citation>
    <scope>NUCLEOTIDE SEQUENCE [LARGE SCALE GENOMIC DNA]</scope>
    <source>
        <strain evidence="2 3">PLY_AMNH</strain>
    </source>
</reference>
<feature type="compositionally biased region" description="Acidic residues" evidence="1">
    <location>
        <begin position="35"/>
        <end position="56"/>
    </location>
</feature>
<feature type="compositionally biased region" description="Low complexity" evidence="1">
    <location>
        <begin position="25"/>
        <end position="34"/>
    </location>
</feature>
<organism evidence="2 3">
    <name type="scientific">Cymbomonas tetramitiformis</name>
    <dbReference type="NCBI Taxonomy" id="36881"/>
    <lineage>
        <taxon>Eukaryota</taxon>
        <taxon>Viridiplantae</taxon>
        <taxon>Chlorophyta</taxon>
        <taxon>Pyramimonadophyceae</taxon>
        <taxon>Pyramimonadales</taxon>
        <taxon>Pyramimonadaceae</taxon>
        <taxon>Cymbomonas</taxon>
    </lineage>
</organism>
<name>A0AAE0G792_9CHLO</name>
<gene>
    <name evidence="2" type="ORF">CYMTET_18861</name>
</gene>
<proteinExistence type="predicted"/>